<dbReference type="InterPro" id="IPR028204">
    <property type="entry name" value="Tricorn_C1"/>
</dbReference>
<dbReference type="PANTHER" id="PTHR32060">
    <property type="entry name" value="TAIL-SPECIFIC PROTEASE"/>
    <property type="match status" value="1"/>
</dbReference>
<name>A0ABV6XKJ8_9ACTN</name>
<evidence type="ECO:0000256" key="1">
    <source>
        <dbReference type="SAM" id="SignalP"/>
    </source>
</evidence>
<dbReference type="InterPro" id="IPR029045">
    <property type="entry name" value="ClpP/crotonase-like_dom_sf"/>
</dbReference>
<dbReference type="SUPFAM" id="SSF52096">
    <property type="entry name" value="ClpP/crotonase"/>
    <property type="match status" value="1"/>
</dbReference>
<protein>
    <submittedName>
        <fullName evidence="3">S41 family peptidase</fullName>
    </submittedName>
</protein>
<dbReference type="EMBL" id="JBEUKS010000003">
    <property type="protein sequence ID" value="MFC1438784.1"/>
    <property type="molecule type" value="Genomic_DNA"/>
</dbReference>
<feature type="signal peptide" evidence="1">
    <location>
        <begin position="1"/>
        <end position="30"/>
    </location>
</feature>
<accession>A0ABV6XKJ8</accession>
<dbReference type="InterPro" id="IPR005151">
    <property type="entry name" value="Tail-specific_protease"/>
</dbReference>
<comment type="caution">
    <text evidence="3">The sequence shown here is derived from an EMBL/GenBank/DDBJ whole genome shotgun (WGS) entry which is preliminary data.</text>
</comment>
<evidence type="ECO:0000313" key="4">
    <source>
        <dbReference type="Proteomes" id="UP001592581"/>
    </source>
</evidence>
<sequence>MPQLTCARTVTAALALLIAGAFLPAANASAGTGAPPAASGVWQVDGYGTDVVIGAGLLLEYQTTAVSCLPGVSARPTGRPAAGSTVWTDDEGQVYRFRPGSAPDRAVLHLDGSAGDLRLRRIAALPPGCGAAAAADPVRVFDVFWATFAENYPFFAAKGIDWQSVRAHYRPLVHAGMGDAALFAVLRDMVAPLHDAHVSLDAGRVGRFAAGRPGTVPPGPELDQQVKDYIRRTDLGGLPFHEYARGRISWADLPNGQGYLRISGFGGYTPDPDDPYAGNSAVLESALDTVLTPARTRRLHGLIIDLRVNGGGSDALGLQIAARLTDRPYLAYAKRARNQPQDPTRFTTPQPIEVRPADSVTHYTGPVAVLTGGSTVSAGETFTQALMGRPGGALRVGQPTQGVFSDVLDRQLPNGWSFGLPNEEFLTAAGTTFDGRGIPPQLTEPVFTPAEFAQGRDSAFAAAEAALSGL</sequence>
<dbReference type="Gene3D" id="3.30.750.44">
    <property type="match status" value="1"/>
</dbReference>
<dbReference type="RefSeq" id="WP_380564322.1">
    <property type="nucleotide sequence ID" value="NZ_JBEUKS010000003.1"/>
</dbReference>
<keyword evidence="1" id="KW-0732">Signal</keyword>
<dbReference type="Gene3D" id="3.90.226.10">
    <property type="entry name" value="2-enoyl-CoA Hydratase, Chain A, domain 1"/>
    <property type="match status" value="1"/>
</dbReference>
<dbReference type="CDD" id="cd07563">
    <property type="entry name" value="Peptidase_S41_IRBP"/>
    <property type="match status" value="1"/>
</dbReference>
<gene>
    <name evidence="3" type="ORF">ABUW04_10990</name>
</gene>
<feature type="domain" description="Tail specific protease" evidence="2">
    <location>
        <begin position="219"/>
        <end position="445"/>
    </location>
</feature>
<dbReference type="Pfam" id="PF03572">
    <property type="entry name" value="Peptidase_S41"/>
    <property type="match status" value="1"/>
</dbReference>
<organism evidence="3 4">
    <name type="scientific">Streptacidiphilus jeojiensis</name>
    <dbReference type="NCBI Taxonomy" id="3229225"/>
    <lineage>
        <taxon>Bacteria</taxon>
        <taxon>Bacillati</taxon>
        <taxon>Actinomycetota</taxon>
        <taxon>Actinomycetes</taxon>
        <taxon>Kitasatosporales</taxon>
        <taxon>Streptomycetaceae</taxon>
        <taxon>Streptacidiphilus</taxon>
    </lineage>
</organism>
<dbReference type="Pfam" id="PF14684">
    <property type="entry name" value="Tricorn_C1"/>
    <property type="match status" value="1"/>
</dbReference>
<dbReference type="Proteomes" id="UP001592581">
    <property type="component" value="Unassembled WGS sequence"/>
</dbReference>
<dbReference type="SMART" id="SM00245">
    <property type="entry name" value="TSPc"/>
    <property type="match status" value="1"/>
</dbReference>
<dbReference type="PANTHER" id="PTHR32060:SF30">
    <property type="entry name" value="CARBOXY-TERMINAL PROCESSING PROTEASE CTPA"/>
    <property type="match status" value="1"/>
</dbReference>
<proteinExistence type="predicted"/>
<keyword evidence="4" id="KW-1185">Reference proteome</keyword>
<feature type="chain" id="PRO_5045455413" evidence="1">
    <location>
        <begin position="31"/>
        <end position="470"/>
    </location>
</feature>
<reference evidence="3 4" key="1">
    <citation type="submission" date="2024-06" db="EMBL/GenBank/DDBJ databases">
        <authorList>
            <person name="Lee S.D."/>
        </authorList>
    </citation>
    <scope>NUCLEOTIDE SEQUENCE [LARGE SCALE GENOMIC DNA]</scope>
    <source>
        <strain evidence="3 4">N1-10</strain>
    </source>
</reference>
<evidence type="ECO:0000259" key="2">
    <source>
        <dbReference type="SMART" id="SM00245"/>
    </source>
</evidence>
<evidence type="ECO:0000313" key="3">
    <source>
        <dbReference type="EMBL" id="MFC1438784.1"/>
    </source>
</evidence>